<dbReference type="Gene3D" id="3.40.50.300">
    <property type="entry name" value="P-loop containing nucleotide triphosphate hydrolases"/>
    <property type="match status" value="1"/>
</dbReference>
<dbReference type="SUPFAM" id="SSF55729">
    <property type="entry name" value="Acyl-CoA N-acyltransferases (Nat)"/>
    <property type="match status" value="1"/>
</dbReference>
<dbReference type="InterPro" id="IPR016181">
    <property type="entry name" value="Acyl_CoA_acyltransferase"/>
</dbReference>
<dbReference type="Proteomes" id="UP000317093">
    <property type="component" value="Chromosome"/>
</dbReference>
<dbReference type="SUPFAM" id="SSF52540">
    <property type="entry name" value="P-loop containing nucleoside triphosphate hydrolases"/>
    <property type="match status" value="1"/>
</dbReference>
<dbReference type="AlphaFoldDB" id="A0A518AZ62"/>
<dbReference type="GO" id="GO:0005524">
    <property type="term" value="F:ATP binding"/>
    <property type="evidence" value="ECO:0007669"/>
    <property type="project" value="UniProtKB-KW"/>
</dbReference>
<dbReference type="InterPro" id="IPR015854">
    <property type="entry name" value="ABC_transpr_LolD-like"/>
</dbReference>
<proteinExistence type="predicted"/>
<dbReference type="EC" id="3.6.3.-" evidence="1"/>
<name>A0A518AZ62_9BACT</name>
<keyword evidence="1" id="KW-0378">Hydrolase</keyword>
<dbReference type="GO" id="GO:0016787">
    <property type="term" value="F:hydrolase activity"/>
    <property type="evidence" value="ECO:0007669"/>
    <property type="project" value="UniProtKB-KW"/>
</dbReference>
<keyword evidence="1" id="KW-0067">ATP-binding</keyword>
<sequence>MPVAEIVKTTPIQRSDRVEQIETMFDLPRSDRFERRWTIDLPLEDRDWRIGLIVGPSGSGKSTLVRELFADAVMNEFAWPAHRSLVDGFPEHLRLDEITRLLARVGLGSPPSWRQPFDTLSTGERFRANLARALASDPERLVVDEFTSNLDRRVARYASSAIAKTIRERRTRLVAATCHDDVSAWLCPDWIVDMARLSFRWRSLRRRPAIELEIHRCDRGEWKRFAPHHYLSGTLNPSARCFLGVVEESAAAFCAVVHQPHPRRSGWREHRTVCLPDFQGVGIGTALSDMIASLYHATGKPFRSVTAHPALIDHRVRSNDWRLRRRASRTQQPKLASLARSWSGVRRTAAFEYVGAARPLEAKQLGIVRGEAKVVSR</sequence>
<dbReference type="KEGG" id="knv:Pan216_08520"/>
<reference evidence="1 2" key="1">
    <citation type="submission" date="2019-02" db="EMBL/GenBank/DDBJ databases">
        <title>Deep-cultivation of Planctomycetes and their phenomic and genomic characterization uncovers novel biology.</title>
        <authorList>
            <person name="Wiegand S."/>
            <person name="Jogler M."/>
            <person name="Boedeker C."/>
            <person name="Pinto D."/>
            <person name="Vollmers J."/>
            <person name="Rivas-Marin E."/>
            <person name="Kohn T."/>
            <person name="Peeters S.H."/>
            <person name="Heuer A."/>
            <person name="Rast P."/>
            <person name="Oberbeckmann S."/>
            <person name="Bunk B."/>
            <person name="Jeske O."/>
            <person name="Meyerdierks A."/>
            <person name="Storesund J.E."/>
            <person name="Kallscheuer N."/>
            <person name="Luecker S."/>
            <person name="Lage O.M."/>
            <person name="Pohl T."/>
            <person name="Merkel B.J."/>
            <person name="Hornburger P."/>
            <person name="Mueller R.-W."/>
            <person name="Bruemmer F."/>
            <person name="Labrenz M."/>
            <person name="Spormann A.M."/>
            <person name="Op den Camp H."/>
            <person name="Overmann J."/>
            <person name="Amann R."/>
            <person name="Jetten M.S.M."/>
            <person name="Mascher T."/>
            <person name="Medema M.H."/>
            <person name="Devos D.P."/>
            <person name="Kaster A.-K."/>
            <person name="Ovreas L."/>
            <person name="Rohde M."/>
            <person name="Galperin M.Y."/>
            <person name="Jogler C."/>
        </authorList>
    </citation>
    <scope>NUCLEOTIDE SEQUENCE [LARGE SCALE GENOMIC DNA]</scope>
    <source>
        <strain evidence="1 2">Pan216</strain>
    </source>
</reference>
<keyword evidence="1" id="KW-0547">Nucleotide-binding</keyword>
<dbReference type="CDD" id="cd00267">
    <property type="entry name" value="ABC_ATPase"/>
    <property type="match status" value="1"/>
</dbReference>
<dbReference type="EMBL" id="CP036279">
    <property type="protein sequence ID" value="QDU60015.1"/>
    <property type="molecule type" value="Genomic_DNA"/>
</dbReference>
<dbReference type="InterPro" id="IPR027417">
    <property type="entry name" value="P-loop_NTPase"/>
</dbReference>
<evidence type="ECO:0000313" key="2">
    <source>
        <dbReference type="Proteomes" id="UP000317093"/>
    </source>
</evidence>
<dbReference type="OrthoDB" id="256817at2"/>
<organism evidence="1 2">
    <name type="scientific">Kolteria novifilia</name>
    <dbReference type="NCBI Taxonomy" id="2527975"/>
    <lineage>
        <taxon>Bacteria</taxon>
        <taxon>Pseudomonadati</taxon>
        <taxon>Planctomycetota</taxon>
        <taxon>Planctomycetia</taxon>
        <taxon>Kolteriales</taxon>
        <taxon>Kolteriaceae</taxon>
        <taxon>Kolteria</taxon>
    </lineage>
</organism>
<protein>
    <submittedName>
        <fullName evidence="1">Zinc import ATP-binding protein ZnuC</fullName>
        <ecNumber evidence="1">3.6.3.-</ecNumber>
    </submittedName>
</protein>
<evidence type="ECO:0000313" key="1">
    <source>
        <dbReference type="EMBL" id="QDU60015.1"/>
    </source>
</evidence>
<keyword evidence="2" id="KW-1185">Reference proteome</keyword>
<dbReference type="RefSeq" id="WP_145255189.1">
    <property type="nucleotide sequence ID" value="NZ_CP036279.1"/>
</dbReference>
<accession>A0A518AZ62</accession>
<dbReference type="PANTHER" id="PTHR24220">
    <property type="entry name" value="IMPORT ATP-BINDING PROTEIN"/>
    <property type="match status" value="1"/>
</dbReference>
<dbReference type="GO" id="GO:0022857">
    <property type="term" value="F:transmembrane transporter activity"/>
    <property type="evidence" value="ECO:0007669"/>
    <property type="project" value="TreeGrafter"/>
</dbReference>
<gene>
    <name evidence="1" type="primary">znuC_1</name>
    <name evidence="1" type="ORF">Pan216_08520</name>
</gene>
<dbReference type="GO" id="GO:0005886">
    <property type="term" value="C:plasma membrane"/>
    <property type="evidence" value="ECO:0007669"/>
    <property type="project" value="TreeGrafter"/>
</dbReference>